<dbReference type="RefSeq" id="WP_116878702.1">
    <property type="nucleotide sequence ID" value="NZ_CP031733.1"/>
</dbReference>
<dbReference type="OrthoDB" id="6194521at2"/>
<dbReference type="PANTHER" id="PTHR11106:SF27">
    <property type="entry name" value="MACRO DOMAIN-CONTAINING PROTEIN"/>
    <property type="match status" value="1"/>
</dbReference>
<dbReference type="Proteomes" id="UP000262901">
    <property type="component" value="Unassembled WGS sequence"/>
</dbReference>
<evidence type="ECO:0000313" key="6">
    <source>
        <dbReference type="Proteomes" id="UP000262901"/>
    </source>
</evidence>
<sequence length="258" mass="29042">MQQAEKRLFLIHYLLKENRAYSAIEIPDSSEAQKTLLRALLNVRPPQAVSSEFLAVQDSYLQTELLRGGIISIGDLSPLQPQLYLWRGDITRLKTDAVVNAANSQMLGCFLPNHACIDNAIHTFAGIQLRQACDKLMKVQGHLEKTGKAKITPAYNLPSRYVIHTVGPIVTQDLTDTERDDLRSCYHSCLIMAEQHHLNSIAFCCISTGAFHFPNEEAAQIAVSAVKQFLQESKSQMKVVFNVFKEKDEEIYQKILQP</sequence>
<dbReference type="Proteomes" id="UP000246115">
    <property type="component" value="Chromosome"/>
</dbReference>
<dbReference type="PROSITE" id="PS51154">
    <property type="entry name" value="MACRO"/>
    <property type="match status" value="1"/>
</dbReference>
<feature type="domain" description="Macro" evidence="1">
    <location>
        <begin position="70"/>
        <end position="258"/>
    </location>
</feature>
<dbReference type="PANTHER" id="PTHR11106">
    <property type="entry name" value="GANGLIOSIDE INDUCED DIFFERENTIATION ASSOCIATED PROTEIN 2-RELATED"/>
    <property type="match status" value="1"/>
</dbReference>
<dbReference type="GO" id="GO:0016787">
    <property type="term" value="F:hydrolase activity"/>
    <property type="evidence" value="ECO:0007669"/>
    <property type="project" value="UniProtKB-KW"/>
</dbReference>
<accession>A0A346NFA6</accession>
<name>A0A372KK43_9STRE</name>
<proteinExistence type="predicted"/>
<dbReference type="EMBL" id="QVQY01000027">
    <property type="protein sequence ID" value="RFU50443.1"/>
    <property type="molecule type" value="Genomic_DNA"/>
</dbReference>
<reference evidence="4 6" key="2">
    <citation type="submission" date="2018-08" db="EMBL/GenBank/DDBJ databases">
        <title>Draft genome of Streptococcus sp. nov. Z1.</title>
        <authorList>
            <person name="Tian Z."/>
        </authorList>
    </citation>
    <scope>NUCLEOTIDE SEQUENCE [LARGE SCALE GENOMIC DNA]</scope>
    <source>
        <strain evidence="4">Z1</strain>
        <strain evidence="6">Z1(2018)</strain>
    </source>
</reference>
<organism evidence="4 6">
    <name type="scientific">Streptococcus chenjunshii</name>
    <dbReference type="NCBI Taxonomy" id="2173853"/>
    <lineage>
        <taxon>Bacteria</taxon>
        <taxon>Bacillati</taxon>
        <taxon>Bacillota</taxon>
        <taxon>Bacilli</taxon>
        <taxon>Lactobacillales</taxon>
        <taxon>Streptococcaceae</taxon>
        <taxon>Streptococcus</taxon>
    </lineage>
</organism>
<dbReference type="SUPFAM" id="SSF52949">
    <property type="entry name" value="Macro domain-like"/>
    <property type="match status" value="1"/>
</dbReference>
<dbReference type="InterPro" id="IPR043472">
    <property type="entry name" value="Macro_dom-like"/>
</dbReference>
<dbReference type="InterPro" id="IPR002589">
    <property type="entry name" value="Macro_dom"/>
</dbReference>
<evidence type="ECO:0000313" key="4">
    <source>
        <dbReference type="EMBL" id="RFU52671.1"/>
    </source>
</evidence>
<evidence type="ECO:0000313" key="3">
    <source>
        <dbReference type="EMBL" id="RFU50443.1"/>
    </source>
</evidence>
<evidence type="ECO:0000313" key="2">
    <source>
        <dbReference type="EMBL" id="AXQ79701.1"/>
    </source>
</evidence>
<keyword evidence="7" id="KW-1185">Reference proteome</keyword>
<evidence type="ECO:0000313" key="5">
    <source>
        <dbReference type="Proteomes" id="UP000246115"/>
    </source>
</evidence>
<dbReference type="KEGG" id="schj:DDV21_002600"/>
<dbReference type="Gene3D" id="3.40.220.10">
    <property type="entry name" value="Leucine Aminopeptidase, subunit E, domain 1"/>
    <property type="match status" value="1"/>
</dbReference>
<dbReference type="CDD" id="cd02908">
    <property type="entry name" value="Macro_OAADPr_deacetylase"/>
    <property type="match status" value="1"/>
</dbReference>
<dbReference type="NCBIfam" id="NF003163">
    <property type="entry name" value="PRK04143.1"/>
    <property type="match status" value="1"/>
</dbReference>
<dbReference type="Proteomes" id="UP000264056">
    <property type="component" value="Unassembled WGS sequence"/>
</dbReference>
<reference evidence="2" key="4">
    <citation type="journal article" date="2019" name="Int. J. Syst. Evol. Microbiol.">
        <title>Streptococcus chenjunshii sp. nov. isolated from feces of Tibetan antelopes.</title>
        <authorList>
            <person name="Tian Z."/>
            <person name="Lu S."/>
            <person name="Jin D."/>
            <person name="Yang J."/>
            <person name="Pu J."/>
            <person name="Lai X.H."/>
            <person name="Bai X.N."/>
            <person name="Wu X.M."/>
            <person name="Li J."/>
            <person name="Wang S."/>
            <person name="Xu J."/>
        </authorList>
    </citation>
    <scope>NUCLEOTIDE SEQUENCE</scope>
    <source>
        <strain evidence="2">Z15</strain>
    </source>
</reference>
<evidence type="ECO:0000259" key="1">
    <source>
        <dbReference type="PROSITE" id="PS51154"/>
    </source>
</evidence>
<dbReference type="AlphaFoldDB" id="A0A372KK43"/>
<gene>
    <name evidence="2" type="ORF">DDV21_002600</name>
    <name evidence="3" type="ORF">DDV22_08695</name>
    <name evidence="4" type="ORF">DDV23_08535</name>
</gene>
<dbReference type="SMART" id="SM00506">
    <property type="entry name" value="A1pp"/>
    <property type="match status" value="1"/>
</dbReference>
<dbReference type="EMBL" id="QVQZ01000023">
    <property type="protein sequence ID" value="RFU52671.1"/>
    <property type="molecule type" value="Genomic_DNA"/>
</dbReference>
<reference evidence="3 7" key="1">
    <citation type="submission" date="2018-08" db="EMBL/GenBank/DDBJ databases">
        <title>Draft genome of Streptococcus sp .nov. Z2.</title>
        <authorList>
            <person name="Tian Z."/>
        </authorList>
    </citation>
    <scope>NUCLEOTIDE SEQUENCE [LARGE SCALE GENOMIC DNA]</scope>
    <source>
        <strain evidence="3 7">Z2</strain>
    </source>
</reference>
<evidence type="ECO:0000313" key="7">
    <source>
        <dbReference type="Proteomes" id="UP000264056"/>
    </source>
</evidence>
<keyword evidence="4" id="KW-0378">Hydrolase</keyword>
<reference evidence="5" key="3">
    <citation type="submission" date="2018-08" db="EMBL/GenBank/DDBJ databases">
        <title>Streptococcus chenjunshii sp. nov., isolated from stools sample of the Tibetan antelope in the Qinghai-Tibet plateau, China.</title>
        <authorList>
            <person name="Tian Z."/>
        </authorList>
    </citation>
    <scope>NUCLEOTIDE SEQUENCE [LARGE SCALE GENOMIC DNA]</scope>
    <source>
        <strain evidence="5">Z15</strain>
    </source>
</reference>
<dbReference type="EMBL" id="CP031733">
    <property type="protein sequence ID" value="AXQ79701.1"/>
    <property type="molecule type" value="Genomic_DNA"/>
</dbReference>
<accession>A0A372KK43</accession>
<protein>
    <submittedName>
        <fullName evidence="4">Protein-ADP-ribose hydrolase</fullName>
    </submittedName>
</protein>
<dbReference type="Pfam" id="PF01661">
    <property type="entry name" value="Macro"/>
    <property type="match status" value="1"/>
</dbReference>